<accession>A0A831LPY9</accession>
<feature type="transmembrane region" description="Helical" evidence="1">
    <location>
        <begin position="276"/>
        <end position="296"/>
    </location>
</feature>
<name>A0A831LPY9_9BACT</name>
<comment type="caution">
    <text evidence="2">The sequence shown here is derived from an EMBL/GenBank/DDBJ whole genome shotgun (WGS) entry which is preliminary data.</text>
</comment>
<dbReference type="Proteomes" id="UP000886047">
    <property type="component" value="Unassembled WGS sequence"/>
</dbReference>
<keyword evidence="1" id="KW-0812">Transmembrane</keyword>
<reference evidence="2" key="1">
    <citation type="journal article" date="2020" name="mSystems">
        <title>Genome- and Community-Level Interaction Insights into Carbon Utilization and Element Cycling Functions of Hydrothermarchaeota in Hydrothermal Sediment.</title>
        <authorList>
            <person name="Zhou Z."/>
            <person name="Liu Y."/>
            <person name="Xu W."/>
            <person name="Pan J."/>
            <person name="Luo Z.H."/>
            <person name="Li M."/>
        </authorList>
    </citation>
    <scope>NUCLEOTIDE SEQUENCE [LARGE SCALE GENOMIC DNA]</scope>
    <source>
        <strain evidence="2">SpSt-1217</strain>
    </source>
</reference>
<evidence type="ECO:0008006" key="3">
    <source>
        <dbReference type="Google" id="ProtNLM"/>
    </source>
</evidence>
<feature type="non-terminal residue" evidence="2">
    <location>
        <position position="497"/>
    </location>
</feature>
<feature type="transmembrane region" description="Helical" evidence="1">
    <location>
        <begin position="308"/>
        <end position="327"/>
    </location>
</feature>
<feature type="transmembrane region" description="Helical" evidence="1">
    <location>
        <begin position="174"/>
        <end position="205"/>
    </location>
</feature>
<feature type="transmembrane region" description="Helical" evidence="1">
    <location>
        <begin position="333"/>
        <end position="351"/>
    </location>
</feature>
<feature type="transmembrane region" description="Helical" evidence="1">
    <location>
        <begin position="150"/>
        <end position="168"/>
    </location>
</feature>
<feature type="transmembrane region" description="Helical" evidence="1">
    <location>
        <begin position="363"/>
        <end position="380"/>
    </location>
</feature>
<feature type="transmembrane region" description="Helical" evidence="1">
    <location>
        <begin position="98"/>
        <end position="115"/>
    </location>
</feature>
<organism evidence="2">
    <name type="scientific">Mariniphaga anaerophila</name>
    <dbReference type="NCBI Taxonomy" id="1484053"/>
    <lineage>
        <taxon>Bacteria</taxon>
        <taxon>Pseudomonadati</taxon>
        <taxon>Bacteroidota</taxon>
        <taxon>Bacteroidia</taxon>
        <taxon>Marinilabiliales</taxon>
        <taxon>Prolixibacteraceae</taxon>
        <taxon>Mariniphaga</taxon>
    </lineage>
</organism>
<feature type="transmembrane region" description="Helical" evidence="1">
    <location>
        <begin position="121"/>
        <end position="138"/>
    </location>
</feature>
<keyword evidence="1" id="KW-1133">Transmembrane helix</keyword>
<proteinExistence type="predicted"/>
<dbReference type="AlphaFoldDB" id="A0A831LPY9"/>
<gene>
    <name evidence="2" type="ORF">ENN90_02720</name>
</gene>
<sequence length="497" mass="56693">MKYLRYTVILIPALFLWAGLNMHLAKFANDPQYVYLLNSAAMCDGKNVGYIDHPGTTVMQIGSGTIFVKHSFSNPEKLNVAEHVLTSPHKFIVSIRNVLLFLNVIGLFFLGWMAVKKTGSVWIALLLQAFTFISANTLDHVWTKVSPEPLLFFITCIYVIAILCFYTDKEKNSWKWVIVFALITGSGLATKATFLPLVVFPLFIISEVKKKIVYLASLIPAFVLFTIPIIPEYKHMYYWFRDLISHSGIYGHGEKGVIDASTYFPNILKIMLNNTVFAVVFIAGASVVTYLLVQYYKNKKPVKQEVKILAGLVASSAAGILMVAKHYHSNHYLIPVLLLTGVSLYFMLKIVLVKVRIRHLQKFLWPSLFLVLVLFLAWKLPPKMKYINEGYRLTNEEMDATQSMIESDFPDYTKIYYYPVSLNKFSALNFGDVYTQRRLLDTIKKLYPDVYFYNSIEKSIQNWNAQTNPDDLIYKHGNKIMLVGGPRGEAEAAEITE</sequence>
<dbReference type="EMBL" id="DSDK01000150">
    <property type="protein sequence ID" value="HDR50522.1"/>
    <property type="molecule type" value="Genomic_DNA"/>
</dbReference>
<keyword evidence="1" id="KW-0472">Membrane</keyword>
<protein>
    <recommendedName>
        <fullName evidence="3">Dolichyl-phosphate-mannose-protein mannosyltransferase</fullName>
    </recommendedName>
</protein>
<feature type="transmembrane region" description="Helical" evidence="1">
    <location>
        <begin position="212"/>
        <end position="230"/>
    </location>
</feature>
<evidence type="ECO:0000256" key="1">
    <source>
        <dbReference type="SAM" id="Phobius"/>
    </source>
</evidence>
<evidence type="ECO:0000313" key="2">
    <source>
        <dbReference type="EMBL" id="HDR50522.1"/>
    </source>
</evidence>